<evidence type="ECO:0000313" key="1">
    <source>
        <dbReference type="EMBL" id="CAF0703527.1"/>
    </source>
</evidence>
<sequence>MSRWIPFGLAHPLPPSGTLRQNRDVPVGFFCCRSRSEPKSTRPRRFSVGAVNRTRRRGINAYEDGGVLCSRPERIGTLRTPIRARGSRATCNGSHVLLALPTSHRTKHLWSFLGRGFGGRLKATQAAVARRGGDRLPPTPVSSETRDLVLAGLCL</sequence>
<name>A0A8J2BV90_9BACT</name>
<dbReference type="Proteomes" id="UP000663859">
    <property type="component" value="Unassembled WGS sequence"/>
</dbReference>
<protein>
    <submittedName>
        <fullName evidence="1">Uncharacterized protein</fullName>
    </submittedName>
</protein>
<keyword evidence="2" id="KW-1185">Reference proteome</keyword>
<comment type="caution">
    <text evidence="1">The sequence shown here is derived from an EMBL/GenBank/DDBJ whole genome shotgun (WGS) entry which is preliminary data.</text>
</comment>
<proteinExistence type="predicted"/>
<dbReference type="AlphaFoldDB" id="A0A8J2BV90"/>
<organism evidence="1 2">
    <name type="scientific">Candidatus Methylacidithermus pantelleriae</name>
    <dbReference type="NCBI Taxonomy" id="2744239"/>
    <lineage>
        <taxon>Bacteria</taxon>
        <taxon>Pseudomonadati</taxon>
        <taxon>Verrucomicrobiota</taxon>
        <taxon>Methylacidiphilae</taxon>
        <taxon>Methylacidiphilales</taxon>
        <taxon>Methylacidiphilaceae</taxon>
        <taxon>Candidatus Methylacidithermus</taxon>
    </lineage>
</organism>
<gene>
    <name evidence="1" type="ORF">MPNT_60023</name>
</gene>
<evidence type="ECO:0000313" key="2">
    <source>
        <dbReference type="Proteomes" id="UP000663859"/>
    </source>
</evidence>
<accession>A0A8J2BV90</accession>
<dbReference type="EMBL" id="CAJNOB010000056">
    <property type="protein sequence ID" value="CAF0703527.1"/>
    <property type="molecule type" value="Genomic_DNA"/>
</dbReference>
<reference evidence="1" key="1">
    <citation type="submission" date="2021-02" db="EMBL/GenBank/DDBJ databases">
        <authorList>
            <person name="Cremers G."/>
            <person name="Picone N."/>
        </authorList>
    </citation>
    <scope>NUCLEOTIDE SEQUENCE</scope>
    <source>
        <strain evidence="1">PQ17</strain>
    </source>
</reference>